<accession>A0ACC0AA89</accession>
<organism evidence="1 2">
    <name type="scientific">Catharanthus roseus</name>
    <name type="common">Madagascar periwinkle</name>
    <name type="synonym">Vinca rosea</name>
    <dbReference type="NCBI Taxonomy" id="4058"/>
    <lineage>
        <taxon>Eukaryota</taxon>
        <taxon>Viridiplantae</taxon>
        <taxon>Streptophyta</taxon>
        <taxon>Embryophyta</taxon>
        <taxon>Tracheophyta</taxon>
        <taxon>Spermatophyta</taxon>
        <taxon>Magnoliopsida</taxon>
        <taxon>eudicotyledons</taxon>
        <taxon>Gunneridae</taxon>
        <taxon>Pentapetalae</taxon>
        <taxon>asterids</taxon>
        <taxon>lamiids</taxon>
        <taxon>Gentianales</taxon>
        <taxon>Apocynaceae</taxon>
        <taxon>Rauvolfioideae</taxon>
        <taxon>Vinceae</taxon>
        <taxon>Catharanthinae</taxon>
        <taxon>Catharanthus</taxon>
    </lineage>
</organism>
<dbReference type="EMBL" id="CM044706">
    <property type="protein sequence ID" value="KAI5657501.1"/>
    <property type="molecule type" value="Genomic_DNA"/>
</dbReference>
<dbReference type="Proteomes" id="UP001060085">
    <property type="component" value="Linkage Group LG06"/>
</dbReference>
<protein>
    <submittedName>
        <fullName evidence="1">Uncharacterized protein</fullName>
    </submittedName>
</protein>
<keyword evidence="2" id="KW-1185">Reference proteome</keyword>
<comment type="caution">
    <text evidence="1">The sequence shown here is derived from an EMBL/GenBank/DDBJ whole genome shotgun (WGS) entry which is preliminary data.</text>
</comment>
<proteinExistence type="predicted"/>
<gene>
    <name evidence="1" type="ORF">M9H77_26294</name>
</gene>
<evidence type="ECO:0000313" key="2">
    <source>
        <dbReference type="Proteomes" id="UP001060085"/>
    </source>
</evidence>
<evidence type="ECO:0000313" key="1">
    <source>
        <dbReference type="EMBL" id="KAI5657501.1"/>
    </source>
</evidence>
<reference evidence="2" key="1">
    <citation type="journal article" date="2023" name="Nat. Plants">
        <title>Single-cell RNA sequencing provides a high-resolution roadmap for understanding the multicellular compartmentation of specialized metabolism.</title>
        <authorList>
            <person name="Sun S."/>
            <person name="Shen X."/>
            <person name="Li Y."/>
            <person name="Li Y."/>
            <person name="Wang S."/>
            <person name="Li R."/>
            <person name="Zhang H."/>
            <person name="Shen G."/>
            <person name="Guo B."/>
            <person name="Wei J."/>
            <person name="Xu J."/>
            <person name="St-Pierre B."/>
            <person name="Chen S."/>
            <person name="Sun C."/>
        </authorList>
    </citation>
    <scope>NUCLEOTIDE SEQUENCE [LARGE SCALE GENOMIC DNA]</scope>
</reference>
<name>A0ACC0AA89_CATRO</name>
<sequence length="305" mass="32894">MLALQGYELTLTAQKEEENSYIEHNIAFFSQHSRGSNGRANGQDEVALVPGVKALLLLVARTLSTPAQVPSTEIKNKQTTNTSAKFMSKTVPQALAALNLSNGDPSFYIDSEATSYMTNDAAMIFRNGNKLSIIHTGETGVGKSNLANNTISHSPIRMDTKVALATSAIFTVDDITPTVDTAFPIVSVDSKKDIDVVNYAPAGTSTLSLNTVDTVNDDGITVDTDNAPTVDIGTLSTDVMDIISNGDFTIDTASLFIDLDTLKDPRLVEEMKEKLEALRSNRTWSLVSRPTATNIVGSKWAFRVK</sequence>